<dbReference type="NCBIfam" id="TIGR00741">
    <property type="entry name" value="yfiA"/>
    <property type="match status" value="1"/>
</dbReference>
<comment type="caution">
    <text evidence="1">The sequence shown here is derived from an EMBL/GenBank/DDBJ whole genome shotgun (WGS) entry which is preliminary data.</text>
</comment>
<proteinExistence type="predicted"/>
<evidence type="ECO:0000313" key="1">
    <source>
        <dbReference type="EMBL" id="MBC9811919.1"/>
    </source>
</evidence>
<name>A0A8J6TSW3_9FLAO</name>
<keyword evidence="2" id="KW-1185">Reference proteome</keyword>
<dbReference type="InterPro" id="IPR003489">
    <property type="entry name" value="RHF/RaiA"/>
</dbReference>
<organism evidence="1 2">
    <name type="scientific">Taishania pollutisoli</name>
    <dbReference type="NCBI Taxonomy" id="2766479"/>
    <lineage>
        <taxon>Bacteria</taxon>
        <taxon>Pseudomonadati</taxon>
        <taxon>Bacteroidota</taxon>
        <taxon>Flavobacteriia</taxon>
        <taxon>Flavobacteriales</taxon>
        <taxon>Crocinitomicaceae</taxon>
        <taxon>Taishania</taxon>
    </lineage>
</organism>
<dbReference type="Proteomes" id="UP000652681">
    <property type="component" value="Unassembled WGS sequence"/>
</dbReference>
<accession>A0A8J6TSW3</accession>
<dbReference type="RefSeq" id="WP_163490327.1">
    <property type="nucleotide sequence ID" value="NZ_JACVEL010000003.1"/>
</dbReference>
<sequence length="98" mass="11349">MDIKVNSVNFTADQKLITFVNDKVNKLQLFFDNIIASEVFLRVDKDQEKENKLAEIKILIPGKELFAKKQCKTFEEATDLAVEALRRQVRKHKGKLVD</sequence>
<protein>
    <submittedName>
        <fullName evidence="1">Ribosome-associated translation inhibitor RaiA</fullName>
    </submittedName>
</protein>
<dbReference type="SUPFAM" id="SSF69754">
    <property type="entry name" value="Ribosome binding protein Y (YfiA homologue)"/>
    <property type="match status" value="1"/>
</dbReference>
<dbReference type="AlphaFoldDB" id="A0A8J6TSW3"/>
<dbReference type="CDD" id="cd00552">
    <property type="entry name" value="RaiA"/>
    <property type="match status" value="1"/>
</dbReference>
<dbReference type="Pfam" id="PF02482">
    <property type="entry name" value="Ribosomal_S30AE"/>
    <property type="match status" value="1"/>
</dbReference>
<gene>
    <name evidence="1" type="primary">raiA</name>
    <name evidence="1" type="ORF">H9Y05_05455</name>
</gene>
<dbReference type="Gene3D" id="3.30.160.100">
    <property type="entry name" value="Ribosome hibernation promotion factor-like"/>
    <property type="match status" value="1"/>
</dbReference>
<dbReference type="EMBL" id="JACVEL010000003">
    <property type="protein sequence ID" value="MBC9811919.1"/>
    <property type="molecule type" value="Genomic_DNA"/>
</dbReference>
<evidence type="ECO:0000313" key="2">
    <source>
        <dbReference type="Proteomes" id="UP000652681"/>
    </source>
</evidence>
<dbReference type="InterPro" id="IPR036567">
    <property type="entry name" value="RHF-like"/>
</dbReference>
<reference evidence="1" key="1">
    <citation type="submission" date="2020-09" db="EMBL/GenBank/DDBJ databases">
        <title>Taishania pollutisoli gen. nov., sp. nov., Isolated from Tetrabromobisphenol A-Contaminated Soil.</title>
        <authorList>
            <person name="Chen Q."/>
        </authorList>
    </citation>
    <scope>NUCLEOTIDE SEQUENCE</scope>
    <source>
        <strain evidence="1">CZZ-1</strain>
    </source>
</reference>